<evidence type="ECO:0000313" key="2">
    <source>
        <dbReference type="EMBL" id="SJX21778.1"/>
    </source>
</evidence>
<feature type="signal peptide" evidence="1">
    <location>
        <begin position="1"/>
        <end position="18"/>
    </location>
</feature>
<protein>
    <recommendedName>
        <fullName evidence="4">Lipoprotein</fullName>
    </recommendedName>
</protein>
<reference evidence="2 3" key="1">
    <citation type="submission" date="2017-02" db="EMBL/GenBank/DDBJ databases">
        <authorList>
            <person name="Peterson S.W."/>
        </authorList>
    </citation>
    <scope>NUCLEOTIDE SEQUENCE [LARGE SCALE GENOMIC DNA]</scope>
    <source>
        <strain evidence="2">C6</strain>
    </source>
</reference>
<gene>
    <name evidence="2" type="ORF">ACNJC6_01399</name>
</gene>
<accession>A0A1R7QBY0</accession>
<evidence type="ECO:0008006" key="4">
    <source>
        <dbReference type="Google" id="ProtNLM"/>
    </source>
</evidence>
<evidence type="ECO:0000256" key="1">
    <source>
        <dbReference type="SAM" id="SignalP"/>
    </source>
</evidence>
<dbReference type="PROSITE" id="PS51257">
    <property type="entry name" value="PROKAR_LIPOPROTEIN"/>
    <property type="match status" value="1"/>
</dbReference>
<evidence type="ECO:0000313" key="3">
    <source>
        <dbReference type="Proteomes" id="UP000196240"/>
    </source>
</evidence>
<organism evidence="2 3">
    <name type="scientific">Acinetobacter johnsonii</name>
    <dbReference type="NCBI Taxonomy" id="40214"/>
    <lineage>
        <taxon>Bacteria</taxon>
        <taxon>Pseudomonadati</taxon>
        <taxon>Pseudomonadota</taxon>
        <taxon>Gammaproteobacteria</taxon>
        <taxon>Moraxellales</taxon>
        <taxon>Moraxellaceae</taxon>
        <taxon>Acinetobacter</taxon>
    </lineage>
</organism>
<feature type="chain" id="PRO_5012277833" description="Lipoprotein" evidence="1">
    <location>
        <begin position="19"/>
        <end position="120"/>
    </location>
</feature>
<dbReference type="RefSeq" id="WP_087012123.1">
    <property type="nucleotide sequence ID" value="NZ_FUUY01000004.1"/>
</dbReference>
<proteinExistence type="predicted"/>
<dbReference type="AlphaFoldDB" id="A0A1R7QBY0"/>
<name>A0A1R7QBY0_ACIJO</name>
<keyword evidence="1" id="KW-0732">Signal</keyword>
<dbReference type="Proteomes" id="UP000196240">
    <property type="component" value="Unassembled WGS sequence"/>
</dbReference>
<sequence length="120" mass="12781" precursor="true">MKNDKLILCLFGSLMLSACVSNPLSSSDDDGISAIKMASHAKCMDEIKTNPTWVVGSKLLSEDQKQKKKREVCNCVGDNSPKVLSKEQLALAAIDPKAKATYGALAATKTTATCASEMLN</sequence>
<dbReference type="EMBL" id="FUUY01000004">
    <property type="protein sequence ID" value="SJX21778.1"/>
    <property type="molecule type" value="Genomic_DNA"/>
</dbReference>